<comment type="caution">
    <text evidence="2">The sequence shown here is derived from an EMBL/GenBank/DDBJ whole genome shotgun (WGS) entry which is preliminary data.</text>
</comment>
<proteinExistence type="predicted"/>
<dbReference type="RefSeq" id="WP_364446390.1">
    <property type="nucleotide sequence ID" value="NZ_JBFARM010000003.1"/>
</dbReference>
<reference evidence="2 3" key="1">
    <citation type="submission" date="2024-06" db="EMBL/GenBank/DDBJ databases">
        <title>The Natural Products Discovery Center: Release of the First 8490 Sequenced Strains for Exploring Actinobacteria Biosynthetic Diversity.</title>
        <authorList>
            <person name="Kalkreuter E."/>
            <person name="Kautsar S.A."/>
            <person name="Yang D."/>
            <person name="Bader C.D."/>
            <person name="Teijaro C.N."/>
            <person name="Fluegel L."/>
            <person name="Davis C.M."/>
            <person name="Simpson J.R."/>
            <person name="Lauterbach L."/>
            <person name="Steele A.D."/>
            <person name="Gui C."/>
            <person name="Meng S."/>
            <person name="Li G."/>
            <person name="Viehrig K."/>
            <person name="Ye F."/>
            <person name="Su P."/>
            <person name="Kiefer A.F."/>
            <person name="Nichols A."/>
            <person name="Cepeda A.J."/>
            <person name="Yan W."/>
            <person name="Fan B."/>
            <person name="Jiang Y."/>
            <person name="Adhikari A."/>
            <person name="Zheng C.-J."/>
            <person name="Schuster L."/>
            <person name="Cowan T.M."/>
            <person name="Smanski M.J."/>
            <person name="Chevrette M.G."/>
            <person name="De Carvalho L.P.S."/>
            <person name="Shen B."/>
        </authorList>
    </citation>
    <scope>NUCLEOTIDE SEQUENCE [LARGE SCALE GENOMIC DNA]</scope>
    <source>
        <strain evidence="2 3">NPDC049574</strain>
    </source>
</reference>
<evidence type="ECO:0000256" key="1">
    <source>
        <dbReference type="SAM" id="MobiDB-lite"/>
    </source>
</evidence>
<accession>A0ABV3GZ77</accession>
<dbReference type="Proteomes" id="UP001552427">
    <property type="component" value="Unassembled WGS sequence"/>
</dbReference>
<organism evidence="2 3">
    <name type="scientific">Nonomuraea bangladeshensis</name>
    <dbReference type="NCBI Taxonomy" id="404385"/>
    <lineage>
        <taxon>Bacteria</taxon>
        <taxon>Bacillati</taxon>
        <taxon>Actinomycetota</taxon>
        <taxon>Actinomycetes</taxon>
        <taxon>Streptosporangiales</taxon>
        <taxon>Streptosporangiaceae</taxon>
        <taxon>Nonomuraea</taxon>
    </lineage>
</organism>
<evidence type="ECO:0000313" key="2">
    <source>
        <dbReference type="EMBL" id="MEV4285579.1"/>
    </source>
</evidence>
<evidence type="ECO:0000313" key="3">
    <source>
        <dbReference type="Proteomes" id="UP001552427"/>
    </source>
</evidence>
<keyword evidence="3" id="KW-1185">Reference proteome</keyword>
<sequence length="62" mass="6502">MTAAGWQGTTVLRPGDPARRFTSDQLGMAAKPDYPTAYLAQLAEPFRASGACHADLPASGTH</sequence>
<dbReference type="EMBL" id="JBFARM010000003">
    <property type="protein sequence ID" value="MEV4285579.1"/>
    <property type="molecule type" value="Genomic_DNA"/>
</dbReference>
<feature type="region of interest" description="Disordered" evidence="1">
    <location>
        <begin position="1"/>
        <end position="22"/>
    </location>
</feature>
<name>A0ABV3GZ77_9ACTN</name>
<protein>
    <submittedName>
        <fullName evidence="2">Uncharacterized protein</fullName>
    </submittedName>
</protein>
<gene>
    <name evidence="2" type="ORF">AB0K40_08735</name>
</gene>